<evidence type="ECO:0000256" key="1">
    <source>
        <dbReference type="SAM" id="MobiDB-lite"/>
    </source>
</evidence>
<accession>A0A151ZCT9</accession>
<evidence type="ECO:0008006" key="4">
    <source>
        <dbReference type="Google" id="ProtNLM"/>
    </source>
</evidence>
<dbReference type="OMA" id="NTPRDDE"/>
<dbReference type="Proteomes" id="UP000076078">
    <property type="component" value="Unassembled WGS sequence"/>
</dbReference>
<protein>
    <recommendedName>
        <fullName evidence="4">MICOS complex subunit</fullName>
    </recommendedName>
</protein>
<dbReference type="AlphaFoldDB" id="A0A151ZCT9"/>
<sequence>MSGNNSNDYNSASLTATESKPATGHELNKYIDEIMSKMPKVFDNDDTKNLYEREDETIWTPLARRLISFKNHSTEIAPKVCENVDKSFTTVSKSLVEAVDVVELRENYRKGKEMVKKTPPAAIVATATILPILFLFKTPTTLSKLKYPILATIGFGVSSHYYYPELMSEVSKKTIDLYKKYASPSSSNTSQ</sequence>
<reference evidence="2 3" key="1">
    <citation type="submission" date="2015-12" db="EMBL/GenBank/DDBJ databases">
        <title>Dictyostelia acquired genes for synthesis and detection of signals that induce cell-type specialization by lateral gene transfer from prokaryotes.</title>
        <authorList>
            <person name="Gloeckner G."/>
            <person name="Schaap P."/>
        </authorList>
    </citation>
    <scope>NUCLEOTIDE SEQUENCE [LARGE SCALE GENOMIC DNA]</scope>
    <source>
        <strain evidence="2 3">TK</strain>
    </source>
</reference>
<feature type="region of interest" description="Disordered" evidence="1">
    <location>
        <begin position="1"/>
        <end position="21"/>
    </location>
</feature>
<evidence type="ECO:0000313" key="3">
    <source>
        <dbReference type="Proteomes" id="UP000076078"/>
    </source>
</evidence>
<dbReference type="OrthoDB" id="18689at2759"/>
<feature type="compositionally biased region" description="Polar residues" evidence="1">
    <location>
        <begin position="1"/>
        <end position="20"/>
    </location>
</feature>
<gene>
    <name evidence="2" type="ORF">DLAC_07559</name>
</gene>
<comment type="caution">
    <text evidence="2">The sequence shown here is derived from an EMBL/GenBank/DDBJ whole genome shotgun (WGS) entry which is preliminary data.</text>
</comment>
<dbReference type="InParanoid" id="A0A151ZCT9"/>
<dbReference type="EMBL" id="LODT01000034">
    <property type="protein sequence ID" value="KYQ91768.1"/>
    <property type="molecule type" value="Genomic_DNA"/>
</dbReference>
<keyword evidence="3" id="KW-1185">Reference proteome</keyword>
<name>A0A151ZCT9_TIELA</name>
<proteinExistence type="predicted"/>
<evidence type="ECO:0000313" key="2">
    <source>
        <dbReference type="EMBL" id="KYQ91768.1"/>
    </source>
</evidence>
<dbReference type="FunCoup" id="A0A151ZCT9">
    <property type="interactions" value="378"/>
</dbReference>
<organism evidence="2 3">
    <name type="scientific">Tieghemostelium lacteum</name>
    <name type="common">Slime mold</name>
    <name type="synonym">Dictyostelium lacteum</name>
    <dbReference type="NCBI Taxonomy" id="361077"/>
    <lineage>
        <taxon>Eukaryota</taxon>
        <taxon>Amoebozoa</taxon>
        <taxon>Evosea</taxon>
        <taxon>Eumycetozoa</taxon>
        <taxon>Dictyostelia</taxon>
        <taxon>Dictyosteliales</taxon>
        <taxon>Raperosteliaceae</taxon>
        <taxon>Tieghemostelium</taxon>
    </lineage>
</organism>